<protein>
    <submittedName>
        <fullName evidence="2">Uncharacterized protein</fullName>
    </submittedName>
</protein>
<dbReference type="EMBL" id="BMJD01000011">
    <property type="protein sequence ID" value="GGB40510.1"/>
    <property type="molecule type" value="Genomic_DNA"/>
</dbReference>
<reference evidence="2" key="1">
    <citation type="journal article" date="2014" name="Int. J. Syst. Evol. Microbiol.">
        <title>Complete genome sequence of Corynebacterium casei LMG S-19264T (=DSM 44701T), isolated from a smear-ripened cheese.</title>
        <authorList>
            <consortium name="US DOE Joint Genome Institute (JGI-PGF)"/>
            <person name="Walter F."/>
            <person name="Albersmeier A."/>
            <person name="Kalinowski J."/>
            <person name="Ruckert C."/>
        </authorList>
    </citation>
    <scope>NUCLEOTIDE SEQUENCE</scope>
    <source>
        <strain evidence="2">CGMCC 1.15454</strain>
    </source>
</reference>
<accession>A0A9W5X5H8</accession>
<reference evidence="2" key="2">
    <citation type="submission" date="2020-09" db="EMBL/GenBank/DDBJ databases">
        <authorList>
            <person name="Sun Q."/>
            <person name="Zhou Y."/>
        </authorList>
    </citation>
    <scope>NUCLEOTIDE SEQUENCE</scope>
    <source>
        <strain evidence="2">CGMCC 1.15454</strain>
    </source>
</reference>
<keyword evidence="1" id="KW-0472">Membrane</keyword>
<evidence type="ECO:0000313" key="3">
    <source>
        <dbReference type="Proteomes" id="UP000621492"/>
    </source>
</evidence>
<keyword evidence="1" id="KW-1133">Transmembrane helix</keyword>
<keyword evidence="1" id="KW-0812">Transmembrane</keyword>
<evidence type="ECO:0000313" key="2">
    <source>
        <dbReference type="EMBL" id="GGB40510.1"/>
    </source>
</evidence>
<sequence length="95" mass="11208">MEYVYNIIFAILTLVIQHFLSTRKRAYFGAILPIIFTVFMWGWVFAKVKDGDTSDFYFAFILGLAILLGGWIEGRESLKKKRIRELNKMKTYDMQ</sequence>
<keyword evidence="3" id="KW-1185">Reference proteome</keyword>
<feature type="transmembrane region" description="Helical" evidence="1">
    <location>
        <begin position="26"/>
        <end position="44"/>
    </location>
</feature>
<evidence type="ECO:0000256" key="1">
    <source>
        <dbReference type="SAM" id="Phobius"/>
    </source>
</evidence>
<proteinExistence type="predicted"/>
<gene>
    <name evidence="2" type="ORF">GCM10011409_17520</name>
</gene>
<comment type="caution">
    <text evidence="2">The sequence shown here is derived from an EMBL/GenBank/DDBJ whole genome shotgun (WGS) entry which is preliminary data.</text>
</comment>
<dbReference type="RefSeq" id="WP_088049336.1">
    <property type="nucleotide sequence ID" value="NZ_BMJD01000011.1"/>
</dbReference>
<name>A0A9W5X5H8_9BACI</name>
<feature type="transmembrane region" description="Helical" evidence="1">
    <location>
        <begin position="56"/>
        <end position="74"/>
    </location>
</feature>
<dbReference type="Proteomes" id="UP000621492">
    <property type="component" value="Unassembled WGS sequence"/>
</dbReference>
<organism evidence="2 3">
    <name type="scientific">Lentibacillus populi</name>
    <dbReference type="NCBI Taxonomy" id="1827502"/>
    <lineage>
        <taxon>Bacteria</taxon>
        <taxon>Bacillati</taxon>
        <taxon>Bacillota</taxon>
        <taxon>Bacilli</taxon>
        <taxon>Bacillales</taxon>
        <taxon>Bacillaceae</taxon>
        <taxon>Lentibacillus</taxon>
    </lineage>
</organism>
<dbReference type="AlphaFoldDB" id="A0A9W5X5H8"/>